<reference evidence="3" key="1">
    <citation type="submission" date="2015-02" db="EMBL/GenBank/DDBJ databases">
        <title>Physiological reanalysis, assessment of diazotrophy, and genome sequences of multiple isolates of Streptomyces thermoautotrophicus.</title>
        <authorList>
            <person name="MacKellar D.C."/>
            <person name="Lieber L."/>
            <person name="Norman J."/>
            <person name="Bolger A."/>
            <person name="Tobin C."/>
            <person name="Murray J.W."/>
            <person name="Friesen M."/>
            <person name="Prell J."/>
        </authorList>
    </citation>
    <scope>NUCLEOTIDE SEQUENCE [LARGE SCALE GENOMIC DNA]</scope>
    <source>
        <strain evidence="3">UBT1</strain>
    </source>
</reference>
<evidence type="ECO:0000313" key="3">
    <source>
        <dbReference type="Proteomes" id="UP000070598"/>
    </source>
</evidence>
<sequence length="118" mass="13573">MGVVLEIPPEEFEELVAEALDGIPPEITRLMDNVAVFVEDEPEPEDPELLGRYEGIPLTERGEWYSGVLPDRITIYRLPTLRICETYDEVVEEVRTTVVHEIAHHFGIDDERLHELGY</sequence>
<dbReference type="CDD" id="cd12952">
    <property type="entry name" value="MMP_ACEL2062"/>
    <property type="match status" value="1"/>
</dbReference>
<organism evidence="2 3">
    <name type="scientific">Carbonactinospora thermoautotrophica</name>
    <dbReference type="NCBI Taxonomy" id="1469144"/>
    <lineage>
        <taxon>Bacteria</taxon>
        <taxon>Bacillati</taxon>
        <taxon>Actinomycetota</taxon>
        <taxon>Actinomycetes</taxon>
        <taxon>Kitasatosporales</taxon>
        <taxon>Carbonactinosporaceae</taxon>
        <taxon>Carbonactinospora</taxon>
    </lineage>
</organism>
<dbReference type="InterPro" id="IPR038555">
    <property type="entry name" value="Zincin_1_sf"/>
</dbReference>
<dbReference type="EMBL" id="JYIJ01000019">
    <property type="protein sequence ID" value="KWW97758.1"/>
    <property type="molecule type" value="Genomic_DNA"/>
</dbReference>
<dbReference type="Gene3D" id="3.30.2010.20">
    <property type="match status" value="1"/>
</dbReference>
<dbReference type="EMBL" id="JYIK01001092">
    <property type="protein sequence ID" value="KWX06678.1"/>
    <property type="molecule type" value="Genomic_DNA"/>
</dbReference>
<evidence type="ECO:0000313" key="4">
    <source>
        <dbReference type="Proteomes" id="UP000070659"/>
    </source>
</evidence>
<gene>
    <name evidence="1" type="ORF">TH66_20010</name>
    <name evidence="2" type="ORF">TR74_21220</name>
</gene>
<dbReference type="Pfam" id="PF06262">
    <property type="entry name" value="Zincin_1"/>
    <property type="match status" value="1"/>
</dbReference>
<protein>
    <recommendedName>
        <fullName evidence="5">Metallopeptidase family protein</fullName>
    </recommendedName>
</protein>
<dbReference type="InterPro" id="IPR010428">
    <property type="entry name" value="Zincin_1"/>
</dbReference>
<reference evidence="2 4" key="2">
    <citation type="submission" date="2015-02" db="EMBL/GenBank/DDBJ databases">
        <title>Physiological reanalysis, assessment of diazotrophy, and genome sequences of multiple isolates of Streptomyces thermoautotrophicus.</title>
        <authorList>
            <person name="MacKellar D.C."/>
            <person name="Lieber L."/>
            <person name="Norman J."/>
            <person name="Bolger A."/>
            <person name="Tobin C."/>
            <person name="Murray J.W."/>
            <person name="Prell J."/>
        </authorList>
    </citation>
    <scope>NUCLEOTIDE SEQUENCE [LARGE SCALE GENOMIC DNA]</scope>
    <source>
        <strain evidence="2 4">UBT1</strain>
    </source>
</reference>
<proteinExistence type="predicted"/>
<evidence type="ECO:0000313" key="1">
    <source>
        <dbReference type="EMBL" id="KWW97758.1"/>
    </source>
</evidence>
<dbReference type="SUPFAM" id="SSF55486">
    <property type="entry name" value="Metalloproteases ('zincins'), catalytic domain"/>
    <property type="match status" value="1"/>
</dbReference>
<dbReference type="Proteomes" id="UP000070659">
    <property type="component" value="Unassembled WGS sequence"/>
</dbReference>
<dbReference type="PATRIC" id="fig|1469144.8.peg.607"/>
<evidence type="ECO:0000313" key="2">
    <source>
        <dbReference type="EMBL" id="KWX06678.1"/>
    </source>
</evidence>
<comment type="caution">
    <text evidence="2">The sequence shown here is derived from an EMBL/GenBank/DDBJ whole genome shotgun (WGS) entry which is preliminary data.</text>
</comment>
<name>A0A132N974_9ACTN</name>
<dbReference type="Proteomes" id="UP000070598">
    <property type="component" value="Unassembled WGS sequence"/>
</dbReference>
<accession>A0A132N974</accession>
<dbReference type="OrthoDB" id="9806895at2"/>
<evidence type="ECO:0008006" key="5">
    <source>
        <dbReference type="Google" id="ProtNLM"/>
    </source>
</evidence>
<dbReference type="AlphaFoldDB" id="A0A132N974"/>